<evidence type="ECO:0000256" key="4">
    <source>
        <dbReference type="ARBA" id="ARBA00022989"/>
    </source>
</evidence>
<keyword evidence="3 6" id="KW-0812">Transmembrane</keyword>
<feature type="transmembrane region" description="Helical" evidence="7">
    <location>
        <begin position="42"/>
        <end position="62"/>
    </location>
</feature>
<feature type="transmembrane region" description="Helical" evidence="7">
    <location>
        <begin position="170"/>
        <end position="194"/>
    </location>
</feature>
<evidence type="ECO:0000256" key="2">
    <source>
        <dbReference type="ARBA" id="ARBA00008034"/>
    </source>
</evidence>
<protein>
    <submittedName>
        <fullName evidence="8">Manganese ABC transporter permease</fullName>
    </submittedName>
</protein>
<name>A0A0P6XUZ1_9CHLR</name>
<feature type="transmembrane region" description="Helical" evidence="7">
    <location>
        <begin position="68"/>
        <end position="87"/>
    </location>
</feature>
<dbReference type="RefSeq" id="WP_054522472.1">
    <property type="nucleotide sequence ID" value="NZ_LGKO01000005.1"/>
</dbReference>
<evidence type="ECO:0000256" key="5">
    <source>
        <dbReference type="ARBA" id="ARBA00023136"/>
    </source>
</evidence>
<evidence type="ECO:0000313" key="9">
    <source>
        <dbReference type="Proteomes" id="UP000050544"/>
    </source>
</evidence>
<keyword evidence="6" id="KW-0813">Transport</keyword>
<comment type="subcellular location">
    <subcellularLocation>
        <location evidence="6">Cell membrane</location>
        <topology evidence="6">Multi-pass membrane protein</topology>
    </subcellularLocation>
    <subcellularLocation>
        <location evidence="1">Membrane</location>
        <topology evidence="1">Multi-pass membrane protein</topology>
    </subcellularLocation>
</comment>
<dbReference type="GO" id="GO:0055085">
    <property type="term" value="P:transmembrane transport"/>
    <property type="evidence" value="ECO:0007669"/>
    <property type="project" value="InterPro"/>
</dbReference>
<accession>A0A0P6XUZ1</accession>
<dbReference type="Proteomes" id="UP000050544">
    <property type="component" value="Unassembled WGS sequence"/>
</dbReference>
<keyword evidence="9" id="KW-1185">Reference proteome</keyword>
<reference evidence="8 9" key="1">
    <citation type="submission" date="2015-07" db="EMBL/GenBank/DDBJ databases">
        <title>Whole genome sequence of Thermanaerothrix daxensis DSM 23592.</title>
        <authorList>
            <person name="Hemp J."/>
            <person name="Ward L.M."/>
            <person name="Pace L.A."/>
            <person name="Fischer W.W."/>
        </authorList>
    </citation>
    <scope>NUCLEOTIDE SEQUENCE [LARGE SCALE GENOMIC DNA]</scope>
    <source>
        <strain evidence="8 9">GNS-1</strain>
    </source>
</reference>
<dbReference type="EMBL" id="LGKO01000005">
    <property type="protein sequence ID" value="KPL82911.1"/>
    <property type="molecule type" value="Genomic_DNA"/>
</dbReference>
<dbReference type="Pfam" id="PF00950">
    <property type="entry name" value="ABC-3"/>
    <property type="match status" value="1"/>
</dbReference>
<dbReference type="PANTHER" id="PTHR30477">
    <property type="entry name" value="ABC-TRANSPORTER METAL-BINDING PROTEIN"/>
    <property type="match status" value="1"/>
</dbReference>
<dbReference type="InterPro" id="IPR001626">
    <property type="entry name" value="ABC_TroCD"/>
</dbReference>
<dbReference type="STRING" id="869279.SE15_09680"/>
<dbReference type="CDD" id="cd06550">
    <property type="entry name" value="TM_ABC_iron-siderophores_like"/>
    <property type="match status" value="1"/>
</dbReference>
<dbReference type="SUPFAM" id="SSF81345">
    <property type="entry name" value="ABC transporter involved in vitamin B12 uptake, BtuC"/>
    <property type="match status" value="1"/>
</dbReference>
<dbReference type="GO" id="GO:0010043">
    <property type="term" value="P:response to zinc ion"/>
    <property type="evidence" value="ECO:0007669"/>
    <property type="project" value="TreeGrafter"/>
</dbReference>
<dbReference type="FunFam" id="1.10.3470.10:FF:000003">
    <property type="entry name" value="Iron ABC transporter permease SitD"/>
    <property type="match status" value="1"/>
</dbReference>
<comment type="caution">
    <text evidence="8">The sequence shown here is derived from an EMBL/GenBank/DDBJ whole genome shotgun (WGS) entry which is preliminary data.</text>
</comment>
<dbReference type="PATRIC" id="fig|869279.4.peg.1545"/>
<proteinExistence type="inferred from homology"/>
<feature type="transmembrane region" description="Helical" evidence="7">
    <location>
        <begin position="99"/>
        <end position="120"/>
    </location>
</feature>
<evidence type="ECO:0000256" key="3">
    <source>
        <dbReference type="ARBA" id="ARBA00022692"/>
    </source>
</evidence>
<evidence type="ECO:0000313" key="8">
    <source>
        <dbReference type="EMBL" id="KPL82911.1"/>
    </source>
</evidence>
<dbReference type="InterPro" id="IPR037294">
    <property type="entry name" value="ABC_BtuC-like"/>
</dbReference>
<evidence type="ECO:0000256" key="6">
    <source>
        <dbReference type="RuleBase" id="RU003943"/>
    </source>
</evidence>
<dbReference type="AlphaFoldDB" id="A0A0P6XUZ1"/>
<feature type="transmembrane region" description="Helical" evidence="7">
    <location>
        <begin position="12"/>
        <end position="35"/>
    </location>
</feature>
<evidence type="ECO:0000256" key="7">
    <source>
        <dbReference type="SAM" id="Phobius"/>
    </source>
</evidence>
<dbReference type="Gene3D" id="1.10.3470.10">
    <property type="entry name" value="ABC transporter involved in vitamin B12 uptake, BtuC"/>
    <property type="match status" value="1"/>
</dbReference>
<evidence type="ECO:0000256" key="1">
    <source>
        <dbReference type="ARBA" id="ARBA00004141"/>
    </source>
</evidence>
<feature type="transmembrane region" description="Helical" evidence="7">
    <location>
        <begin position="226"/>
        <end position="244"/>
    </location>
</feature>
<comment type="similarity">
    <text evidence="2 6">Belongs to the ABC-3 integral membrane protein family.</text>
</comment>
<sequence length="283" mass="30085">MLDVLLQPFQYAFMVRGVLAAILVGVVCAVVGTFVVLRGMAFFGDALAHTILPGLAVGYLVGGGSREALFWWALGTAVLSAVSIGTLSRKLHLKEDTAIGIIFAGMFALGVALISSVRSYSVDLAHFLFGDILAVRASDLARSAIFGGTVLLLLYAFYKEFAVLSFDPILAATLRLPVHLLDLLLVILIAVAIVVSLQTVGVALMVAMLVTPAATASLLTRRLPLIMLWAAVIAAFSGVIGLYFSYYFNIASGAAIVLTCTLIFILVSFMRAVREKLIRVSVA</sequence>
<dbReference type="GO" id="GO:0043190">
    <property type="term" value="C:ATP-binding cassette (ABC) transporter complex"/>
    <property type="evidence" value="ECO:0007669"/>
    <property type="project" value="InterPro"/>
</dbReference>
<keyword evidence="4 7" id="KW-1133">Transmembrane helix</keyword>
<feature type="transmembrane region" description="Helical" evidence="7">
    <location>
        <begin position="140"/>
        <end position="158"/>
    </location>
</feature>
<dbReference type="GO" id="GO:0071281">
    <property type="term" value="P:cellular response to iron ion"/>
    <property type="evidence" value="ECO:0007669"/>
    <property type="project" value="UniProtKB-ARBA"/>
</dbReference>
<feature type="transmembrane region" description="Helical" evidence="7">
    <location>
        <begin position="250"/>
        <end position="269"/>
    </location>
</feature>
<keyword evidence="5 7" id="KW-0472">Membrane</keyword>
<gene>
    <name evidence="8" type="ORF">SE15_09680</name>
</gene>
<dbReference type="PANTHER" id="PTHR30477:SF13">
    <property type="entry name" value="IRON TRANSPORT SYSTEM MEMBRANE PROTEIN HI_0360-RELATED"/>
    <property type="match status" value="1"/>
</dbReference>
<organism evidence="8 9">
    <name type="scientific">Thermanaerothrix daxensis</name>
    <dbReference type="NCBI Taxonomy" id="869279"/>
    <lineage>
        <taxon>Bacteria</taxon>
        <taxon>Bacillati</taxon>
        <taxon>Chloroflexota</taxon>
        <taxon>Anaerolineae</taxon>
        <taxon>Anaerolineales</taxon>
        <taxon>Anaerolineaceae</taxon>
        <taxon>Thermanaerothrix</taxon>
    </lineage>
</organism>